<evidence type="ECO:0000313" key="6">
    <source>
        <dbReference type="Proteomes" id="UP001497516"/>
    </source>
</evidence>
<evidence type="ECO:0000256" key="2">
    <source>
        <dbReference type="RuleBase" id="RU369065"/>
    </source>
</evidence>
<comment type="similarity">
    <text evidence="1 2">Belongs to the TIFY/JAZ family.</text>
</comment>
<dbReference type="PROSITE" id="PS51320">
    <property type="entry name" value="TIFY"/>
    <property type="match status" value="1"/>
</dbReference>
<dbReference type="GO" id="GO:0009611">
    <property type="term" value="P:response to wounding"/>
    <property type="evidence" value="ECO:0007669"/>
    <property type="project" value="UniProtKB-UniRule"/>
</dbReference>
<feature type="region of interest" description="Disordered" evidence="3">
    <location>
        <begin position="1"/>
        <end position="36"/>
    </location>
</feature>
<dbReference type="Pfam" id="PF06200">
    <property type="entry name" value="tify"/>
    <property type="match status" value="1"/>
</dbReference>
<dbReference type="InterPro" id="IPR018467">
    <property type="entry name" value="CCT_CS"/>
</dbReference>
<dbReference type="GO" id="GO:0031347">
    <property type="term" value="P:regulation of defense response"/>
    <property type="evidence" value="ECO:0007669"/>
    <property type="project" value="UniProtKB-UniRule"/>
</dbReference>
<accession>A0AAV2FYQ2</accession>
<keyword evidence="2" id="KW-0539">Nucleus</keyword>
<dbReference type="PANTHER" id="PTHR33077:SF17">
    <property type="entry name" value="PROTEIN TIFY 5B"/>
    <property type="match status" value="1"/>
</dbReference>
<dbReference type="PANTHER" id="PTHR33077">
    <property type="entry name" value="PROTEIN TIFY 4A-RELATED-RELATED"/>
    <property type="match status" value="1"/>
</dbReference>
<dbReference type="AlphaFoldDB" id="A0AAV2FYQ2"/>
<evidence type="ECO:0000256" key="3">
    <source>
        <dbReference type="SAM" id="MobiDB-lite"/>
    </source>
</evidence>
<comment type="subcellular location">
    <subcellularLocation>
        <location evidence="2">Nucleus</location>
    </subcellularLocation>
</comment>
<protein>
    <recommendedName>
        <fullName evidence="2">Protein TIFY</fullName>
    </recommendedName>
    <alternativeName>
        <fullName evidence="2">Jasmonate ZIM domain-containing protein</fullName>
    </alternativeName>
</protein>
<evidence type="ECO:0000313" key="5">
    <source>
        <dbReference type="EMBL" id="CAL1403102.1"/>
    </source>
</evidence>
<dbReference type="InterPro" id="IPR010399">
    <property type="entry name" value="Tify_dom"/>
</dbReference>
<evidence type="ECO:0000259" key="4">
    <source>
        <dbReference type="PROSITE" id="PS51320"/>
    </source>
</evidence>
<dbReference type="EMBL" id="OZ034820">
    <property type="protein sequence ID" value="CAL1403102.1"/>
    <property type="molecule type" value="Genomic_DNA"/>
</dbReference>
<sequence length="149" mass="16376">MEMGRPSCNLELSLHSPATSGDDDHSRREEPQPQPLTIFYNGRYSVCDVTEMQARAIIMLAGGSQEAADDKSATSPGDEQRRRRPASPAMSETPPPAVGLSMKRSLQRFLQKRKGRAQAATVAPYSRAAAAFEKKELRFQIDGFQIVAP</sequence>
<dbReference type="InterPro" id="IPR040390">
    <property type="entry name" value="TIFY/JAZ"/>
</dbReference>
<dbReference type="GO" id="GO:0005634">
    <property type="term" value="C:nucleus"/>
    <property type="evidence" value="ECO:0007669"/>
    <property type="project" value="UniProtKB-SubCell"/>
</dbReference>
<keyword evidence="2" id="KW-1184">Jasmonic acid signaling pathway</keyword>
<feature type="region of interest" description="Disordered" evidence="3">
    <location>
        <begin position="62"/>
        <end position="101"/>
    </location>
</feature>
<proteinExistence type="inferred from homology"/>
<comment type="domain">
    <text evidence="2">The jas domain is required for interaction with COI1.</text>
</comment>
<gene>
    <name evidence="5" type="ORF">LTRI10_LOCUS43059</name>
</gene>
<evidence type="ECO:0000256" key="1">
    <source>
        <dbReference type="ARBA" id="ARBA00008614"/>
    </source>
</evidence>
<reference evidence="5 6" key="1">
    <citation type="submission" date="2024-04" db="EMBL/GenBank/DDBJ databases">
        <authorList>
            <person name="Fracassetti M."/>
        </authorList>
    </citation>
    <scope>NUCLEOTIDE SEQUENCE [LARGE SCALE GENOMIC DNA]</scope>
</reference>
<dbReference type="SMART" id="SM00979">
    <property type="entry name" value="TIFY"/>
    <property type="match status" value="1"/>
</dbReference>
<name>A0AAV2FYQ2_9ROSI</name>
<keyword evidence="6" id="KW-1185">Reference proteome</keyword>
<dbReference type="GO" id="GO:2000022">
    <property type="term" value="P:regulation of jasmonic acid mediated signaling pathway"/>
    <property type="evidence" value="ECO:0007669"/>
    <property type="project" value="UniProtKB-UniRule"/>
</dbReference>
<organism evidence="5 6">
    <name type="scientific">Linum trigynum</name>
    <dbReference type="NCBI Taxonomy" id="586398"/>
    <lineage>
        <taxon>Eukaryota</taxon>
        <taxon>Viridiplantae</taxon>
        <taxon>Streptophyta</taxon>
        <taxon>Embryophyta</taxon>
        <taxon>Tracheophyta</taxon>
        <taxon>Spermatophyta</taxon>
        <taxon>Magnoliopsida</taxon>
        <taxon>eudicotyledons</taxon>
        <taxon>Gunneridae</taxon>
        <taxon>Pentapetalae</taxon>
        <taxon>rosids</taxon>
        <taxon>fabids</taxon>
        <taxon>Malpighiales</taxon>
        <taxon>Linaceae</taxon>
        <taxon>Linum</taxon>
    </lineage>
</organism>
<feature type="compositionally biased region" description="Basic and acidic residues" evidence="3">
    <location>
        <begin position="22"/>
        <end position="31"/>
    </location>
</feature>
<comment type="function">
    <text evidence="2">Repressor of jasmonate responses.</text>
</comment>
<dbReference type="Proteomes" id="UP001497516">
    <property type="component" value="Chromosome 7"/>
</dbReference>
<dbReference type="Pfam" id="PF09425">
    <property type="entry name" value="Jas_motif"/>
    <property type="match status" value="1"/>
</dbReference>
<feature type="domain" description="Tify" evidence="4">
    <location>
        <begin position="29"/>
        <end position="63"/>
    </location>
</feature>